<feature type="domain" description="Putative amidase" evidence="2">
    <location>
        <begin position="230"/>
        <end position="375"/>
    </location>
</feature>
<evidence type="ECO:0000256" key="1">
    <source>
        <dbReference type="SAM" id="MobiDB-lite"/>
    </source>
</evidence>
<sequence length="386" mass="42561">MYGGHLLNRAIHSFVSVLSCAGTALSPLSASHAAADGAPSKVTFAAIAKRYLQRRADQLTPAGGGRRASDASTMGGELARTFAQEAVALTRRRDALRLIDGGYRSAEVEVTPGALTVDGSRARLDVTEYTELFFASVAADAPSDHEAYVLPHDLEFLRSGGVWRVTTDHARVAPGGPPPGTRLESPPPAPPTPDDPAPRPGDGPPADTRRPADGARGDVPMATQGLGAREKAAAVWYAEKYWYHHNGAYRTYAQDCTNFISQAMRQGGWRFIGSGFWSRKDKTKWYYGSNTHTTSHTWANAEDWGIFARDKSHRTARLGNVWYLQPGDVLQADFDPGSGKDHSMIVVAWDRRGERYLDYHSNDTWHRKLSYLLQQFPHARWYAHRT</sequence>
<feature type="region of interest" description="Disordered" evidence="1">
    <location>
        <begin position="169"/>
        <end position="225"/>
    </location>
</feature>
<evidence type="ECO:0000313" key="4">
    <source>
        <dbReference type="Proteomes" id="UP001501822"/>
    </source>
</evidence>
<gene>
    <name evidence="3" type="ORF">GCM10010151_52050</name>
</gene>
<comment type="caution">
    <text evidence="3">The sequence shown here is derived from an EMBL/GenBank/DDBJ whole genome shotgun (WGS) entry which is preliminary data.</text>
</comment>
<evidence type="ECO:0000313" key="3">
    <source>
        <dbReference type="EMBL" id="GAA0356015.1"/>
    </source>
</evidence>
<feature type="compositionally biased region" description="Pro residues" evidence="1">
    <location>
        <begin position="175"/>
        <end position="203"/>
    </location>
</feature>
<keyword evidence="4" id="KW-1185">Reference proteome</keyword>
<dbReference type="PANTHER" id="PTHR40032:SF1">
    <property type="entry name" value="EXPORTED PROTEIN"/>
    <property type="match status" value="1"/>
</dbReference>
<protein>
    <recommendedName>
        <fullName evidence="2">Putative amidase domain-containing protein</fullName>
    </recommendedName>
</protein>
<accession>A0ABP3GW99</accession>
<reference evidence="4" key="1">
    <citation type="journal article" date="2019" name="Int. J. Syst. Evol. Microbiol.">
        <title>The Global Catalogue of Microorganisms (GCM) 10K type strain sequencing project: providing services to taxonomists for standard genome sequencing and annotation.</title>
        <authorList>
            <consortium name="The Broad Institute Genomics Platform"/>
            <consortium name="The Broad Institute Genome Sequencing Center for Infectious Disease"/>
            <person name="Wu L."/>
            <person name="Ma J."/>
        </authorList>
    </citation>
    <scope>NUCLEOTIDE SEQUENCE [LARGE SCALE GENOMIC DNA]</scope>
    <source>
        <strain evidence="4">JCM 3146</strain>
    </source>
</reference>
<feature type="compositionally biased region" description="Basic and acidic residues" evidence="1">
    <location>
        <begin position="207"/>
        <end position="216"/>
    </location>
</feature>
<organism evidence="3 4">
    <name type="scientific">Actinoallomurus spadix</name>
    <dbReference type="NCBI Taxonomy" id="79912"/>
    <lineage>
        <taxon>Bacteria</taxon>
        <taxon>Bacillati</taxon>
        <taxon>Actinomycetota</taxon>
        <taxon>Actinomycetes</taxon>
        <taxon>Streptosporangiales</taxon>
        <taxon>Thermomonosporaceae</taxon>
        <taxon>Actinoallomurus</taxon>
    </lineage>
</organism>
<proteinExistence type="predicted"/>
<evidence type="ECO:0000259" key="2">
    <source>
        <dbReference type="Pfam" id="PF12671"/>
    </source>
</evidence>
<dbReference type="PANTHER" id="PTHR40032">
    <property type="entry name" value="EXPORTED PROTEIN-RELATED"/>
    <property type="match status" value="1"/>
</dbReference>
<dbReference type="Pfam" id="PF12671">
    <property type="entry name" value="Amidase_6"/>
    <property type="match status" value="1"/>
</dbReference>
<dbReference type="EMBL" id="BAAABM010000047">
    <property type="protein sequence ID" value="GAA0356015.1"/>
    <property type="molecule type" value="Genomic_DNA"/>
</dbReference>
<dbReference type="Proteomes" id="UP001501822">
    <property type="component" value="Unassembled WGS sequence"/>
</dbReference>
<name>A0ABP3GW99_9ACTN</name>
<dbReference type="InterPro" id="IPR024301">
    <property type="entry name" value="Amidase_6"/>
</dbReference>